<keyword evidence="3" id="KW-1185">Reference proteome</keyword>
<dbReference type="OrthoDB" id="3537171at2759"/>
<accession>M7SI24</accession>
<dbReference type="PANTHER" id="PTHR37048:SF2">
    <property type="entry name" value="QUESTIONABLE PROTEIN"/>
    <property type="match status" value="1"/>
</dbReference>
<evidence type="ECO:0000256" key="1">
    <source>
        <dbReference type="SAM" id="MobiDB-lite"/>
    </source>
</evidence>
<name>M7SI24_EUTLA</name>
<gene>
    <name evidence="2" type="ORF">UCREL1_7058</name>
</gene>
<protein>
    <submittedName>
        <fullName evidence="2">Uncharacterized protein</fullName>
    </submittedName>
</protein>
<dbReference type="Proteomes" id="UP000012174">
    <property type="component" value="Unassembled WGS sequence"/>
</dbReference>
<dbReference type="HOGENOM" id="CLU_839455_0_0_1"/>
<dbReference type="KEGG" id="ela:UCREL1_7058"/>
<dbReference type="STRING" id="1287681.M7SI24"/>
<sequence length="331" mass="37448">MPGVIVPGPDGPPRQQGSQLCGRILWLPKKEWIKVAGDKLDEGSLELKHPHDLRARSTYLPIKPCNPHPDNRKLLVLEDQTQRLRKNSYVKTKDQKVVTYANLRPYERKTPDVVFALSRKSYQDLIEYAEYSAPLPDITRIDSNTICSPPLPLPPRAEAIAVARPYIDLSYDSVDAVSAARRMGVSRVHSPVRQNTSARRDDARRPVANTAAAAVAAPTHARPEVSLEHMRYQLALEAINEYRRSQIRTAASSHTRSSIGTYTHSHIPAERRTLLPVHNQDSYGGYRHYNYGSTPRLLFWLVDECKSLWDTVSHKIWVTVQRVGQLGLSRI</sequence>
<dbReference type="PANTHER" id="PTHR37048">
    <property type="entry name" value="QUESTIONABLE PROTEIN"/>
    <property type="match status" value="1"/>
</dbReference>
<evidence type="ECO:0000313" key="2">
    <source>
        <dbReference type="EMBL" id="EMR65969.1"/>
    </source>
</evidence>
<dbReference type="AlphaFoldDB" id="M7SI24"/>
<dbReference type="eggNOG" id="ENOG502SY9C">
    <property type="taxonomic scope" value="Eukaryota"/>
</dbReference>
<dbReference type="EMBL" id="KB706742">
    <property type="protein sequence ID" value="EMR65969.1"/>
    <property type="molecule type" value="Genomic_DNA"/>
</dbReference>
<dbReference type="OMA" id="GRILWLP"/>
<organism evidence="2 3">
    <name type="scientific">Eutypa lata (strain UCR-EL1)</name>
    <name type="common">Grapevine dieback disease fungus</name>
    <name type="synonym">Eutypa armeniacae</name>
    <dbReference type="NCBI Taxonomy" id="1287681"/>
    <lineage>
        <taxon>Eukaryota</taxon>
        <taxon>Fungi</taxon>
        <taxon>Dikarya</taxon>
        <taxon>Ascomycota</taxon>
        <taxon>Pezizomycotina</taxon>
        <taxon>Sordariomycetes</taxon>
        <taxon>Xylariomycetidae</taxon>
        <taxon>Xylariales</taxon>
        <taxon>Diatrypaceae</taxon>
        <taxon>Eutypa</taxon>
    </lineage>
</organism>
<proteinExistence type="predicted"/>
<feature type="region of interest" description="Disordered" evidence="1">
    <location>
        <begin position="188"/>
        <end position="207"/>
    </location>
</feature>
<evidence type="ECO:0000313" key="3">
    <source>
        <dbReference type="Proteomes" id="UP000012174"/>
    </source>
</evidence>
<reference evidence="3" key="1">
    <citation type="journal article" date="2013" name="Genome Announc.">
        <title>Draft genome sequence of the grapevine dieback fungus Eutypa lata UCR-EL1.</title>
        <authorList>
            <person name="Blanco-Ulate B."/>
            <person name="Rolshausen P.E."/>
            <person name="Cantu D."/>
        </authorList>
    </citation>
    <scope>NUCLEOTIDE SEQUENCE [LARGE SCALE GENOMIC DNA]</scope>
    <source>
        <strain evidence="3">UCR-EL1</strain>
    </source>
</reference>